<evidence type="ECO:0000313" key="3">
    <source>
        <dbReference type="Proteomes" id="UP000235015"/>
    </source>
</evidence>
<dbReference type="AlphaFoldDB" id="A0A2N6CW22"/>
<dbReference type="EMBL" id="PKUN01000017">
    <property type="protein sequence ID" value="PLX61417.1"/>
    <property type="molecule type" value="Genomic_DNA"/>
</dbReference>
<evidence type="ECO:0000313" key="2">
    <source>
        <dbReference type="EMBL" id="PLX61417.1"/>
    </source>
</evidence>
<dbReference type="Proteomes" id="UP000235015">
    <property type="component" value="Unassembled WGS sequence"/>
</dbReference>
<proteinExistence type="predicted"/>
<evidence type="ECO:0000256" key="1">
    <source>
        <dbReference type="SAM" id="Phobius"/>
    </source>
</evidence>
<protein>
    <submittedName>
        <fullName evidence="2">Uncharacterized protein</fullName>
    </submittedName>
</protein>
<keyword evidence="1" id="KW-0812">Transmembrane</keyword>
<keyword evidence="1" id="KW-0472">Membrane</keyword>
<accession>A0A2N6CW22</accession>
<keyword evidence="1" id="KW-1133">Transmembrane helix</keyword>
<organism evidence="2 3">
    <name type="scientific">Sedimenticola selenatireducens</name>
    <dbReference type="NCBI Taxonomy" id="191960"/>
    <lineage>
        <taxon>Bacteria</taxon>
        <taxon>Pseudomonadati</taxon>
        <taxon>Pseudomonadota</taxon>
        <taxon>Gammaproteobacteria</taxon>
        <taxon>Chromatiales</taxon>
        <taxon>Sedimenticolaceae</taxon>
        <taxon>Sedimenticola</taxon>
    </lineage>
</organism>
<gene>
    <name evidence="2" type="ORF">C0630_10830</name>
</gene>
<comment type="caution">
    <text evidence="2">The sequence shown here is derived from an EMBL/GenBank/DDBJ whole genome shotgun (WGS) entry which is preliminary data.</text>
</comment>
<reference evidence="2 3" key="1">
    <citation type="submission" date="2017-11" db="EMBL/GenBank/DDBJ databases">
        <title>Genome-resolved metagenomics identifies genetic mobility, metabolic interactions, and unexpected diversity in perchlorate-reducing communities.</title>
        <authorList>
            <person name="Barnum T.P."/>
            <person name="Figueroa I.A."/>
            <person name="Carlstrom C.I."/>
            <person name="Lucas L.N."/>
            <person name="Engelbrektson A.L."/>
            <person name="Coates J.D."/>
        </authorList>
    </citation>
    <scope>NUCLEOTIDE SEQUENCE [LARGE SCALE GENOMIC DNA]</scope>
    <source>
        <strain evidence="2">BM301</strain>
    </source>
</reference>
<feature type="transmembrane region" description="Helical" evidence="1">
    <location>
        <begin position="44"/>
        <end position="65"/>
    </location>
</feature>
<name>A0A2N6CW22_9GAMM</name>
<sequence>MARMGRSNDRRLTPEGTSEDYRSLFIEWLQQCYNLQLQDHKMDILFGNLALLTIAVMAVAVFFMYTISAIRRDGAVIYVDWLIQKLKWIGTALASFSGALVGLLATSDDTSDEDDATKGDLTGIYNFRTRKYDNGTDPYGWYEEDL</sequence>